<sequence>MNAGGVLALRFAPPPPPANPKRSFLVNTELCCASRTRRSRQTIVVKVPSTYQAIGAIAELPTMSYQILTPSAPRRKLPQVPIALALSPTQSSVMDDEISSDYRSHH</sequence>
<accession>A0A0M3HVK8</accession>
<dbReference type="AlphaFoldDB" id="A0A0M3HVK8"/>
<proteinExistence type="predicted"/>
<keyword evidence="1" id="KW-1185">Reference proteome</keyword>
<dbReference type="WBParaSite" id="ALUE_0000700901-mRNA-1">
    <property type="protein sequence ID" value="ALUE_0000700901-mRNA-1"/>
    <property type="gene ID" value="ALUE_0000700901"/>
</dbReference>
<protein>
    <submittedName>
        <fullName evidence="2">Uncharacterized protein</fullName>
    </submittedName>
</protein>
<reference evidence="2" key="1">
    <citation type="submission" date="2017-02" db="UniProtKB">
        <authorList>
            <consortium name="WormBaseParasite"/>
        </authorList>
    </citation>
    <scope>IDENTIFICATION</scope>
</reference>
<dbReference type="Proteomes" id="UP000036681">
    <property type="component" value="Unplaced"/>
</dbReference>
<organism evidence="1 2">
    <name type="scientific">Ascaris lumbricoides</name>
    <name type="common">Giant roundworm</name>
    <dbReference type="NCBI Taxonomy" id="6252"/>
    <lineage>
        <taxon>Eukaryota</taxon>
        <taxon>Metazoa</taxon>
        <taxon>Ecdysozoa</taxon>
        <taxon>Nematoda</taxon>
        <taxon>Chromadorea</taxon>
        <taxon>Rhabditida</taxon>
        <taxon>Spirurina</taxon>
        <taxon>Ascaridomorpha</taxon>
        <taxon>Ascaridoidea</taxon>
        <taxon>Ascarididae</taxon>
        <taxon>Ascaris</taxon>
    </lineage>
</organism>
<evidence type="ECO:0000313" key="2">
    <source>
        <dbReference type="WBParaSite" id="ALUE_0000700901-mRNA-1"/>
    </source>
</evidence>
<name>A0A0M3HVK8_ASCLU</name>
<evidence type="ECO:0000313" key="1">
    <source>
        <dbReference type="Proteomes" id="UP000036681"/>
    </source>
</evidence>